<organism evidence="1 2">
    <name type="scientific">Bradyrhizobium shewense</name>
    <dbReference type="NCBI Taxonomy" id="1761772"/>
    <lineage>
        <taxon>Bacteria</taxon>
        <taxon>Pseudomonadati</taxon>
        <taxon>Pseudomonadota</taxon>
        <taxon>Alphaproteobacteria</taxon>
        <taxon>Hyphomicrobiales</taxon>
        <taxon>Nitrobacteraceae</taxon>
        <taxon>Bradyrhizobium</taxon>
    </lineage>
</organism>
<dbReference type="AlphaFoldDB" id="A0A1C3XUW8"/>
<keyword evidence="2" id="KW-1185">Reference proteome</keyword>
<accession>A0A1C3XUW8</accession>
<evidence type="ECO:0000313" key="1">
    <source>
        <dbReference type="EMBL" id="SCB56051.1"/>
    </source>
</evidence>
<proteinExistence type="predicted"/>
<sequence>MFELLIDDTKSRAAAVLLRDEALRLVRDIAGLIGLKSENTQLTASEIEAVCRLSAAGYRLKSDPDPSDFAARRAEHARCIEAIASHLGTPAAPPLARGV</sequence>
<gene>
    <name evidence="1" type="ORF">GA0061098_10699</name>
</gene>
<reference evidence="2" key="1">
    <citation type="submission" date="2016-08" db="EMBL/GenBank/DDBJ databases">
        <authorList>
            <person name="Varghese N."/>
            <person name="Submissions Spin"/>
        </authorList>
    </citation>
    <scope>NUCLEOTIDE SEQUENCE [LARGE SCALE GENOMIC DNA]</scope>
    <source>
        <strain evidence="2">ERR11</strain>
    </source>
</reference>
<dbReference type="EMBL" id="FMAI01000069">
    <property type="protein sequence ID" value="SCB56051.1"/>
    <property type="molecule type" value="Genomic_DNA"/>
</dbReference>
<dbReference type="Proteomes" id="UP000199184">
    <property type="component" value="Unassembled WGS sequence"/>
</dbReference>
<name>A0A1C3XUW8_9BRAD</name>
<evidence type="ECO:0000313" key="2">
    <source>
        <dbReference type="Proteomes" id="UP000199184"/>
    </source>
</evidence>
<protein>
    <submittedName>
        <fullName evidence="1">Uncharacterized protein</fullName>
    </submittedName>
</protein>